<protein>
    <submittedName>
        <fullName evidence="2">Quinol monooxygenase</fullName>
    </submittedName>
</protein>
<gene>
    <name evidence="2" type="ORF">GCM10020366_20850</name>
</gene>
<organism evidence="2 3">
    <name type="scientific">Saccharopolyspora gregorii</name>
    <dbReference type="NCBI Taxonomy" id="33914"/>
    <lineage>
        <taxon>Bacteria</taxon>
        <taxon>Bacillati</taxon>
        <taxon>Actinomycetota</taxon>
        <taxon>Actinomycetes</taxon>
        <taxon>Pseudonocardiales</taxon>
        <taxon>Pseudonocardiaceae</taxon>
        <taxon>Saccharopolyspora</taxon>
    </lineage>
</organism>
<dbReference type="Proteomes" id="UP001500483">
    <property type="component" value="Unassembled WGS sequence"/>
</dbReference>
<dbReference type="InterPro" id="IPR007138">
    <property type="entry name" value="ABM_dom"/>
</dbReference>
<dbReference type="PANTHER" id="PTHR33336:SF3">
    <property type="entry name" value="ABM DOMAIN-CONTAINING PROTEIN"/>
    <property type="match status" value="1"/>
</dbReference>
<comment type="caution">
    <text evidence="2">The sequence shown here is derived from an EMBL/GenBank/DDBJ whole genome shotgun (WGS) entry which is preliminary data.</text>
</comment>
<proteinExistence type="predicted"/>
<dbReference type="GO" id="GO:0004497">
    <property type="term" value="F:monooxygenase activity"/>
    <property type="evidence" value="ECO:0007669"/>
    <property type="project" value="UniProtKB-KW"/>
</dbReference>
<evidence type="ECO:0000313" key="3">
    <source>
        <dbReference type="Proteomes" id="UP001500483"/>
    </source>
</evidence>
<accession>A0ABP6RP65</accession>
<dbReference type="PROSITE" id="PS51725">
    <property type="entry name" value="ABM"/>
    <property type="match status" value="1"/>
</dbReference>
<dbReference type="SUPFAM" id="SSF54909">
    <property type="entry name" value="Dimeric alpha+beta barrel"/>
    <property type="match status" value="1"/>
</dbReference>
<dbReference type="RefSeq" id="WP_224963079.1">
    <property type="nucleotide sequence ID" value="NZ_BAAAYK010000038.1"/>
</dbReference>
<keyword evidence="2" id="KW-0560">Oxidoreductase</keyword>
<dbReference type="PANTHER" id="PTHR33336">
    <property type="entry name" value="QUINOL MONOOXYGENASE YGIN-RELATED"/>
    <property type="match status" value="1"/>
</dbReference>
<dbReference type="Pfam" id="PF03992">
    <property type="entry name" value="ABM"/>
    <property type="match status" value="1"/>
</dbReference>
<dbReference type="InterPro" id="IPR011008">
    <property type="entry name" value="Dimeric_a/b-barrel"/>
</dbReference>
<evidence type="ECO:0000313" key="2">
    <source>
        <dbReference type="EMBL" id="GAA3356518.1"/>
    </source>
</evidence>
<dbReference type="EMBL" id="BAAAYK010000038">
    <property type="protein sequence ID" value="GAA3356518.1"/>
    <property type="molecule type" value="Genomic_DNA"/>
</dbReference>
<dbReference type="InterPro" id="IPR050744">
    <property type="entry name" value="AI-2_Isomerase_LsrG"/>
</dbReference>
<sequence>MIFIVVKFHVRPDHADQWLSLVDEFTRATRNEPGNLFFDWARSVDDPNEFVLTEGFASQEAGVEHVQSAHFQAALERMSEAISATPDIINVEVPGDGWSKMGELAPKN</sequence>
<evidence type="ECO:0000259" key="1">
    <source>
        <dbReference type="PROSITE" id="PS51725"/>
    </source>
</evidence>
<dbReference type="Gene3D" id="3.30.70.100">
    <property type="match status" value="1"/>
</dbReference>
<keyword evidence="2" id="KW-0503">Monooxygenase</keyword>
<feature type="domain" description="ABM" evidence="1">
    <location>
        <begin position="2"/>
        <end position="93"/>
    </location>
</feature>
<keyword evidence="3" id="KW-1185">Reference proteome</keyword>
<name>A0ABP6RP65_9PSEU</name>
<reference evidence="3" key="1">
    <citation type="journal article" date="2019" name="Int. J. Syst. Evol. Microbiol.">
        <title>The Global Catalogue of Microorganisms (GCM) 10K type strain sequencing project: providing services to taxonomists for standard genome sequencing and annotation.</title>
        <authorList>
            <consortium name="The Broad Institute Genomics Platform"/>
            <consortium name="The Broad Institute Genome Sequencing Center for Infectious Disease"/>
            <person name="Wu L."/>
            <person name="Ma J."/>
        </authorList>
    </citation>
    <scope>NUCLEOTIDE SEQUENCE [LARGE SCALE GENOMIC DNA]</scope>
    <source>
        <strain evidence="3">JCM 9687</strain>
    </source>
</reference>